<reference evidence="1 2" key="1">
    <citation type="journal article" date="2013" name="Genome Announc.">
        <title>Complete genome sequence of Simiduia agarivorans SA1(T), a marine bacterium able to degrade a variety of polysaccharides.</title>
        <authorList>
            <person name="Lin S.Y."/>
            <person name="Shieh W.Y."/>
            <person name="Chen J.S."/>
            <person name="Tang S.L."/>
        </authorList>
    </citation>
    <scope>NUCLEOTIDE SEQUENCE [LARGE SCALE GENOMIC DNA]</scope>
    <source>
        <strain evidence="2">DSM 21679 / JCM 13881 / BCRC 17597 / SA1</strain>
    </source>
</reference>
<name>K4KK76_SIMAS</name>
<dbReference type="AlphaFoldDB" id="K4KK76"/>
<protein>
    <submittedName>
        <fullName evidence="1">Uncharacterized protein</fullName>
    </submittedName>
</protein>
<evidence type="ECO:0000313" key="1">
    <source>
        <dbReference type="EMBL" id="AFU98433.1"/>
    </source>
</evidence>
<organism evidence="1 2">
    <name type="scientific">Simiduia agarivorans (strain DSM 21679 / JCM 13881 / BCRC 17597 / SA1)</name>
    <dbReference type="NCBI Taxonomy" id="1117647"/>
    <lineage>
        <taxon>Bacteria</taxon>
        <taxon>Pseudomonadati</taxon>
        <taxon>Pseudomonadota</taxon>
        <taxon>Gammaproteobacteria</taxon>
        <taxon>Cellvibrionales</taxon>
        <taxon>Cellvibrionaceae</taxon>
        <taxon>Simiduia</taxon>
    </lineage>
</organism>
<dbReference type="HOGENOM" id="CLU_168187_0_0_6"/>
<accession>K4KK76</accession>
<sequence>MLNYSGSDAHAREIALHYANTLKTDTLLMAIIAGKAPVTCAKEATLLAEFYWQMLDLSASDEKHGVAVLGEVHNEHWMQRLLNIIGGYLEQNGYADEWETVCDRY</sequence>
<dbReference type="OrthoDB" id="6198757at2"/>
<keyword evidence="2" id="KW-1185">Reference proteome</keyword>
<dbReference type="eggNOG" id="ENOG50339IQ">
    <property type="taxonomic scope" value="Bacteria"/>
</dbReference>
<dbReference type="Proteomes" id="UP000000466">
    <property type="component" value="Chromosome"/>
</dbReference>
<gene>
    <name evidence="1" type="ordered locus">M5M_06190</name>
</gene>
<dbReference type="KEGG" id="saga:M5M_06190"/>
<evidence type="ECO:0000313" key="2">
    <source>
        <dbReference type="Proteomes" id="UP000000466"/>
    </source>
</evidence>
<dbReference type="RefSeq" id="WP_015046606.1">
    <property type="nucleotide sequence ID" value="NC_018868.3"/>
</dbReference>
<dbReference type="EMBL" id="CP003746">
    <property type="protein sequence ID" value="AFU98433.1"/>
    <property type="molecule type" value="Genomic_DNA"/>
</dbReference>
<proteinExistence type="predicted"/>